<dbReference type="InterPro" id="IPR011564">
    <property type="entry name" value="Telomer_end-bd_POT1/Cdc13"/>
</dbReference>
<dbReference type="STRING" id="1147741.A0A0R3RU68"/>
<evidence type="ECO:0000259" key="10">
    <source>
        <dbReference type="Pfam" id="PF16686"/>
    </source>
</evidence>
<dbReference type="GO" id="GO:0010521">
    <property type="term" value="F:telomerase inhibitor activity"/>
    <property type="evidence" value="ECO:0007669"/>
    <property type="project" value="TreeGrafter"/>
</dbReference>
<dbReference type="Pfam" id="PF02765">
    <property type="entry name" value="POT1"/>
    <property type="match status" value="1"/>
</dbReference>
<organism evidence="11 12">
    <name type="scientific">Elaeophora elaphi</name>
    <dbReference type="NCBI Taxonomy" id="1147741"/>
    <lineage>
        <taxon>Eukaryota</taxon>
        <taxon>Metazoa</taxon>
        <taxon>Ecdysozoa</taxon>
        <taxon>Nematoda</taxon>
        <taxon>Chromadorea</taxon>
        <taxon>Rhabditida</taxon>
        <taxon>Spirurina</taxon>
        <taxon>Spiruromorpha</taxon>
        <taxon>Filarioidea</taxon>
        <taxon>Onchocercidae</taxon>
        <taxon>Elaeophora</taxon>
    </lineage>
</organism>
<evidence type="ECO:0000256" key="7">
    <source>
        <dbReference type="ARBA" id="ARBA00023125"/>
    </source>
</evidence>
<sequence>MACYLEFPGESLRRAGDNFVGAETDTSWEKLDELSRGGDENLKVNIYAFIANSIMRSRPTDVLEDADVVTQLELRDGTSDTDTTCIIYSDSLESFSDQIQTGQIIRMHRAKIKKMADGKLLIYGKLKTAGFAVLLFSGQLGDDFIPVYQSSAKFTVASDYKERINSLRMLFVSDEPMALGDPPAVSDDPGISDDQLATTTSVSPTHQKISYINEEEINQIIGNADVHCLNEFVLGRYSDITVQAIALFIGDRDSIILRCWDTTSPPRKIFVLSADFIHEVICRDEELEMTAKNYWCDIVLYEEHANFARDNVKCGDILLLINTHLYHSKNGVTLTMHGGGQRYKRSIIILDDNNRLKLDLLRNIDGFNASKVLLHSNLQTDIEDGRNVAYPDVQLSALARSSDETNDLNNEQIELWKCWAGERLRQMHAVQLAWIRAYAWKKKRQPNAQLQRSFNLARMAVQFIVRQVLERLSAYNRGNHTLVSVALKKYSDFLNLFANLTKLSRRQRNILFTNFLLTYVEGTYGDAIALEQTNDGKQSDDMCKFVNTSEMRKNKDSQGDAAWDLLCNLLPGTILKSSGCNLWCTTSARNFDLTPLCPVCFKREVTDSHLFLQCYFLFNGIPHEAAFFLVDVPKNAQEAAENYRRGLSDDERKALAGSIQEQMLSKYLFTLDEVIVRKIKGNTAILEVGKLTFVDR</sequence>
<evidence type="ECO:0000259" key="9">
    <source>
        <dbReference type="Pfam" id="PF02765"/>
    </source>
</evidence>
<dbReference type="InterPro" id="IPR032042">
    <property type="entry name" value="POT1PC"/>
</dbReference>
<dbReference type="InterPro" id="IPR012340">
    <property type="entry name" value="NA-bd_OB-fold"/>
</dbReference>
<proteinExistence type="inferred from homology"/>
<keyword evidence="8" id="KW-0539">Nucleus</keyword>
<dbReference type="AlphaFoldDB" id="A0A0R3RU68"/>
<dbReference type="GO" id="GO:0000783">
    <property type="term" value="C:nuclear telomere cap complex"/>
    <property type="evidence" value="ECO:0007669"/>
    <property type="project" value="TreeGrafter"/>
</dbReference>
<keyword evidence="11" id="KW-1185">Reference proteome</keyword>
<evidence type="ECO:0000256" key="8">
    <source>
        <dbReference type="ARBA" id="ARBA00023242"/>
    </source>
</evidence>
<evidence type="ECO:0000313" key="12">
    <source>
        <dbReference type="WBParaSite" id="EEL_0000555801-mRNA-1"/>
    </source>
</evidence>
<protein>
    <recommendedName>
        <fullName evidence="4">Protection of telomeres protein 1</fullName>
    </recommendedName>
</protein>
<evidence type="ECO:0000256" key="5">
    <source>
        <dbReference type="ARBA" id="ARBA00022454"/>
    </source>
</evidence>
<dbReference type="Gene3D" id="2.40.50.140">
    <property type="entry name" value="Nucleic acid-binding proteins"/>
    <property type="match status" value="2"/>
</dbReference>
<dbReference type="PANTHER" id="PTHR14513:SF0">
    <property type="entry name" value="PROTECTION OF TELOMERES PROTEIN 1"/>
    <property type="match status" value="1"/>
</dbReference>
<dbReference type="GO" id="GO:0032210">
    <property type="term" value="P:regulation of telomere maintenance via telomerase"/>
    <property type="evidence" value="ECO:0007669"/>
    <property type="project" value="TreeGrafter"/>
</dbReference>
<reference evidence="12" key="1">
    <citation type="submission" date="2017-02" db="UniProtKB">
        <authorList>
            <consortium name="WormBaseParasite"/>
        </authorList>
    </citation>
    <scope>IDENTIFICATION</scope>
</reference>
<feature type="domain" description="Protection of telomeres protein 1 ssDNA-binding" evidence="10">
    <location>
        <begin position="229"/>
        <end position="367"/>
    </location>
</feature>
<keyword evidence="5" id="KW-0158">Chromosome</keyword>
<dbReference type="SUPFAM" id="SSF50249">
    <property type="entry name" value="Nucleic acid-binding proteins"/>
    <property type="match status" value="2"/>
</dbReference>
<dbReference type="InterPro" id="IPR028389">
    <property type="entry name" value="POT1"/>
</dbReference>
<feature type="domain" description="Telomeric single stranded DNA binding POT1/Cdc13" evidence="9">
    <location>
        <begin position="43"/>
        <end position="169"/>
    </location>
</feature>
<comment type="similarity">
    <text evidence="3">Belongs to the telombin family.</text>
</comment>
<dbReference type="PANTHER" id="PTHR14513">
    <property type="entry name" value="PROTECTION OF TELOMERES 1"/>
    <property type="match status" value="1"/>
</dbReference>
<dbReference type="GO" id="GO:0098505">
    <property type="term" value="F:G-rich strand telomeric DNA binding"/>
    <property type="evidence" value="ECO:0007669"/>
    <property type="project" value="TreeGrafter"/>
</dbReference>
<evidence type="ECO:0000256" key="3">
    <source>
        <dbReference type="ARBA" id="ARBA00008442"/>
    </source>
</evidence>
<dbReference type="GO" id="GO:0016233">
    <property type="term" value="P:telomere capping"/>
    <property type="evidence" value="ECO:0007669"/>
    <property type="project" value="TreeGrafter"/>
</dbReference>
<comment type="subcellular location">
    <subcellularLocation>
        <location evidence="2">Chromosome</location>
        <location evidence="2">Telomere</location>
    </subcellularLocation>
    <subcellularLocation>
        <location evidence="1">Nucleus</location>
    </subcellularLocation>
</comment>
<name>A0A0R3RU68_9BILA</name>
<evidence type="ECO:0000313" key="11">
    <source>
        <dbReference type="Proteomes" id="UP000050640"/>
    </source>
</evidence>
<keyword evidence="7" id="KW-0238">DNA-binding</keyword>
<evidence type="ECO:0000256" key="2">
    <source>
        <dbReference type="ARBA" id="ARBA00004574"/>
    </source>
</evidence>
<evidence type="ECO:0000256" key="4">
    <source>
        <dbReference type="ARBA" id="ARBA00015253"/>
    </source>
</evidence>
<dbReference type="Pfam" id="PF16686">
    <property type="entry name" value="POT1PC"/>
    <property type="match status" value="1"/>
</dbReference>
<dbReference type="WBParaSite" id="EEL_0000555801-mRNA-1">
    <property type="protein sequence ID" value="EEL_0000555801-mRNA-1"/>
    <property type="gene ID" value="EEL_0000555801"/>
</dbReference>
<evidence type="ECO:0000256" key="6">
    <source>
        <dbReference type="ARBA" id="ARBA00022895"/>
    </source>
</evidence>
<accession>A0A0R3RU68</accession>
<dbReference type="Proteomes" id="UP000050640">
    <property type="component" value="Unplaced"/>
</dbReference>
<evidence type="ECO:0000256" key="1">
    <source>
        <dbReference type="ARBA" id="ARBA00004123"/>
    </source>
</evidence>
<keyword evidence="6" id="KW-0779">Telomere</keyword>